<evidence type="ECO:0000256" key="1">
    <source>
        <dbReference type="SAM" id="MobiDB-lite"/>
    </source>
</evidence>
<name>A0A8H9YRN1_9PSED</name>
<gene>
    <name evidence="2" type="ORF">HU722_13765</name>
</gene>
<reference evidence="2" key="1">
    <citation type="journal article" date="2020" name="Microorganisms">
        <title>Reliable Identification of Environmental Pseudomonas Isolates Using the rpoD Gene.</title>
        <authorList>
            <consortium name="The Broad Institute Genome Sequencing Platform"/>
            <person name="Girard L."/>
            <person name="Lood C."/>
            <person name="Rokni-Zadeh H."/>
            <person name="van Noort V."/>
            <person name="Lavigne R."/>
            <person name="De Mot R."/>
        </authorList>
    </citation>
    <scope>NUCLEOTIDE SEQUENCE [LARGE SCALE GENOMIC DNA]</scope>
    <source>
        <strain evidence="2">SWRI145</strain>
    </source>
</reference>
<evidence type="ECO:0000313" key="2">
    <source>
        <dbReference type="EMBL" id="MBC3292586.1"/>
    </source>
</evidence>
<proteinExistence type="predicted"/>
<comment type="caution">
    <text evidence="2">The sequence shown here is derived from an EMBL/GenBank/DDBJ whole genome shotgun (WGS) entry which is preliminary data.</text>
</comment>
<accession>A0A8H9YRN1</accession>
<feature type="region of interest" description="Disordered" evidence="1">
    <location>
        <begin position="36"/>
        <end position="60"/>
    </location>
</feature>
<dbReference type="EMBL" id="JABWQF010000007">
    <property type="protein sequence ID" value="MBC3292586.1"/>
    <property type="molecule type" value="Genomic_DNA"/>
</dbReference>
<protein>
    <submittedName>
        <fullName evidence="2">Uncharacterized protein</fullName>
    </submittedName>
</protein>
<organism evidence="2">
    <name type="scientific">Pseudomonas tritici</name>
    <dbReference type="NCBI Taxonomy" id="2745518"/>
    <lineage>
        <taxon>Bacteria</taxon>
        <taxon>Pseudomonadati</taxon>
        <taxon>Pseudomonadota</taxon>
        <taxon>Gammaproteobacteria</taxon>
        <taxon>Pseudomonadales</taxon>
        <taxon>Pseudomonadaceae</taxon>
        <taxon>Pseudomonas</taxon>
    </lineage>
</organism>
<sequence>MQQLRVLLAIQGGISTFERLGAFFYIAPAYSPAAVHEGDGNETSNSRSNGCSGDLPAFGGSAFLLSGV</sequence>
<dbReference type="AlphaFoldDB" id="A0A8H9YRN1"/>
<feature type="compositionally biased region" description="Polar residues" evidence="1">
    <location>
        <begin position="41"/>
        <end position="51"/>
    </location>
</feature>